<gene>
    <name evidence="1" type="ORF">B5V02_09155</name>
</gene>
<comment type="caution">
    <text evidence="1">The sequence shown here is derived from an EMBL/GenBank/DDBJ whole genome shotgun (WGS) entry which is preliminary data.</text>
</comment>
<sequence length="60" mass="6767">MKIRVPAKRVVNANVKAPRKIDKDEQAPLFRIGFVGDLVVIPPELRGALDYRQEPGDRGR</sequence>
<name>A0A2W7C6M3_9HYPH</name>
<evidence type="ECO:0000313" key="2">
    <source>
        <dbReference type="Proteomes" id="UP000248616"/>
    </source>
</evidence>
<reference evidence="2" key="1">
    <citation type="submission" date="2017-03" db="EMBL/GenBank/DDBJ databases">
        <authorList>
            <person name="Safronova V.I."/>
            <person name="Sazanova A.L."/>
            <person name="Chirak E.R."/>
        </authorList>
    </citation>
    <scope>NUCLEOTIDE SEQUENCE [LARGE SCALE GENOMIC DNA]</scope>
    <source>
        <strain evidence="2">Ach-343</strain>
    </source>
</reference>
<dbReference type="RefSeq" id="WP_111543928.1">
    <property type="nucleotide sequence ID" value="NZ_MZXV01000017.1"/>
</dbReference>
<proteinExistence type="predicted"/>
<keyword evidence="2" id="KW-1185">Reference proteome</keyword>
<evidence type="ECO:0000313" key="1">
    <source>
        <dbReference type="EMBL" id="PZV38812.1"/>
    </source>
</evidence>
<accession>A0A2W7C6M3</accession>
<organism evidence="1 2">
    <name type="scientific">Mesorhizobium kowhaii</name>
    <dbReference type="NCBI Taxonomy" id="1300272"/>
    <lineage>
        <taxon>Bacteria</taxon>
        <taxon>Pseudomonadati</taxon>
        <taxon>Pseudomonadota</taxon>
        <taxon>Alphaproteobacteria</taxon>
        <taxon>Hyphomicrobiales</taxon>
        <taxon>Phyllobacteriaceae</taxon>
        <taxon>Mesorhizobium</taxon>
    </lineage>
</organism>
<dbReference type="Proteomes" id="UP000248616">
    <property type="component" value="Unassembled WGS sequence"/>
</dbReference>
<dbReference type="EMBL" id="MZXV01000017">
    <property type="protein sequence ID" value="PZV38812.1"/>
    <property type="molecule type" value="Genomic_DNA"/>
</dbReference>
<protein>
    <submittedName>
        <fullName evidence="1">Uncharacterized protein</fullName>
    </submittedName>
</protein>
<dbReference type="AlphaFoldDB" id="A0A2W7C6M3"/>